<comment type="caution">
    <text evidence="3">The sequence shown here is derived from an EMBL/GenBank/DDBJ whole genome shotgun (WGS) entry which is preliminary data.</text>
</comment>
<dbReference type="EMBL" id="BMOB01000003">
    <property type="protein sequence ID" value="GGI82391.1"/>
    <property type="molecule type" value="Genomic_DNA"/>
</dbReference>
<accession>A0A917JR29</accession>
<keyword evidence="2" id="KW-0812">Transmembrane</keyword>
<dbReference type="RefSeq" id="WP_131776193.1">
    <property type="nucleotide sequence ID" value="NZ_BMOB01000003.1"/>
</dbReference>
<reference evidence="3" key="2">
    <citation type="submission" date="2020-09" db="EMBL/GenBank/DDBJ databases">
        <authorList>
            <person name="Sun Q."/>
            <person name="Ohkuma M."/>
        </authorList>
    </citation>
    <scope>NUCLEOTIDE SEQUENCE</scope>
    <source>
        <strain evidence="3">JCM 13919</strain>
    </source>
</reference>
<reference evidence="3" key="1">
    <citation type="journal article" date="2014" name="Int. J. Syst. Evol. Microbiol.">
        <title>Complete genome sequence of Corynebacterium casei LMG S-19264T (=DSM 44701T), isolated from a smear-ripened cheese.</title>
        <authorList>
            <consortium name="US DOE Joint Genome Institute (JGI-PGF)"/>
            <person name="Walter F."/>
            <person name="Albersmeier A."/>
            <person name="Kalinowski J."/>
            <person name="Ruckert C."/>
        </authorList>
    </citation>
    <scope>NUCLEOTIDE SEQUENCE</scope>
    <source>
        <strain evidence="3">JCM 13919</strain>
    </source>
</reference>
<dbReference type="PANTHER" id="PTHR43941:SF1">
    <property type="entry name" value="STRUCTURAL MAINTENANCE OF CHROMOSOMES PROTEIN 2"/>
    <property type="match status" value="1"/>
</dbReference>
<proteinExistence type="predicted"/>
<organism evidence="3 4">
    <name type="scientific">Legionella impletisoli</name>
    <dbReference type="NCBI Taxonomy" id="343510"/>
    <lineage>
        <taxon>Bacteria</taxon>
        <taxon>Pseudomonadati</taxon>
        <taxon>Pseudomonadota</taxon>
        <taxon>Gammaproteobacteria</taxon>
        <taxon>Legionellales</taxon>
        <taxon>Legionellaceae</taxon>
        <taxon>Legionella</taxon>
    </lineage>
</organism>
<sequence length="459" mass="51821">MASKSKLNLPMQEISKLAKQIGMPSDPNEIRKIGSELNTQGIHRIRSAIQDVFQSVNQYDSPLDWLAKTFALLPPYLKIPLGFAITGSAFLITNPFFAGIAALGGLIFVLITVLLDMHASRYGDKSKLMDFLSSSVGEMVESIFVHLAYQAFKLEQEVQKFTEQNSKLAAEIDKLQVNITSLDKELSELKKINTTLQETCMSQKQALNDVRVQEQNLKVRIGELKLLVGQLTTNKELQEKAIAELRQNERALREIVEQQKVLVVDFEATKLALIKSSEQLKATETQLDNVRVELKSTAKALDLSAKELLVLKEKSALEIRNLKLVNQALRSNIETLSNALVEDETKRNQFLQRLDGFLSDSNKELHSISERICQAERELSETKAQLQQETVKYSDLLKIHEHLVKKQDEQVRRLETIRPPTKRQSKMVASIADVSLFLSAKPLKKDISTQTPGLRETFV</sequence>
<evidence type="ECO:0000256" key="2">
    <source>
        <dbReference type="SAM" id="Phobius"/>
    </source>
</evidence>
<feature type="transmembrane region" description="Helical" evidence="2">
    <location>
        <begin position="96"/>
        <end position="115"/>
    </location>
</feature>
<feature type="coiled-coil region" evidence="1">
    <location>
        <begin position="151"/>
        <end position="199"/>
    </location>
</feature>
<keyword evidence="4" id="KW-1185">Reference proteome</keyword>
<evidence type="ECO:0000313" key="4">
    <source>
        <dbReference type="Proteomes" id="UP000630149"/>
    </source>
</evidence>
<dbReference type="Proteomes" id="UP000630149">
    <property type="component" value="Unassembled WGS sequence"/>
</dbReference>
<dbReference type="OrthoDB" id="5653033at2"/>
<feature type="coiled-coil region" evidence="1">
    <location>
        <begin position="228"/>
        <end position="346"/>
    </location>
</feature>
<evidence type="ECO:0008006" key="5">
    <source>
        <dbReference type="Google" id="ProtNLM"/>
    </source>
</evidence>
<dbReference type="AlphaFoldDB" id="A0A917JR29"/>
<dbReference type="PANTHER" id="PTHR43941">
    <property type="entry name" value="STRUCTURAL MAINTENANCE OF CHROMOSOMES PROTEIN 2"/>
    <property type="match status" value="1"/>
</dbReference>
<gene>
    <name evidence="3" type="ORF">GCM10007966_08720</name>
</gene>
<keyword evidence="2" id="KW-0472">Membrane</keyword>
<evidence type="ECO:0000313" key="3">
    <source>
        <dbReference type="EMBL" id="GGI82391.1"/>
    </source>
</evidence>
<name>A0A917JR29_9GAMM</name>
<evidence type="ECO:0000256" key="1">
    <source>
        <dbReference type="SAM" id="Coils"/>
    </source>
</evidence>
<protein>
    <recommendedName>
        <fullName evidence="5">Inclusion membrane protein A</fullName>
    </recommendedName>
</protein>
<keyword evidence="1" id="KW-0175">Coiled coil</keyword>
<keyword evidence="2" id="KW-1133">Transmembrane helix</keyword>